<evidence type="ECO:0000256" key="3">
    <source>
        <dbReference type="ARBA" id="ARBA00022840"/>
    </source>
</evidence>
<dbReference type="PANTHER" id="PTHR32071:SF90">
    <property type="entry name" value="TRANSCRIPTIONAL REGULATORY PROTEIN LEVR"/>
    <property type="match status" value="1"/>
</dbReference>
<feature type="domain" description="Sigma-54 factor interaction" evidence="4">
    <location>
        <begin position="90"/>
        <end position="324"/>
    </location>
</feature>
<keyword evidence="2" id="KW-0547">Nucleotide-binding</keyword>
<dbReference type="GO" id="GO:0006355">
    <property type="term" value="P:regulation of DNA-templated transcription"/>
    <property type="evidence" value="ECO:0007669"/>
    <property type="project" value="InterPro"/>
</dbReference>
<dbReference type="Pfam" id="PF03610">
    <property type="entry name" value="EIIA-man"/>
    <property type="match status" value="1"/>
</dbReference>
<name>A0A2T8TGA2_SALER</name>
<dbReference type="InterPro" id="IPR036634">
    <property type="entry name" value="PRD_sf"/>
</dbReference>
<feature type="domain" description="PRD" evidence="6">
    <location>
        <begin position="443"/>
        <end position="550"/>
    </location>
</feature>
<sequence length="906" mass="102352">MNRKEKIFQAVCQLCITFPNGLTTEQIALYTNIARPNVSNYLNQFIKENKIVKSSTRPVLYSIKKENLKTIHQSANLPVPDVQKEPFQYFLGYNGSIKKQINQAKAAVMYPPHGLHTLLTGDTGVGKSLFASLMYNYAVYQNALDKNSPFIVFNCADYASNPQLLVSHIFGHVKGAFTGATRDKFGLLSEADGGMLFLDEVHRLPPEGQEMIFYFMDTGTYGLLGETQRSRKAQILLICATTEEPNSTLLSTFLRRIPIKINIPNLAERSPGDQVDLLKYLLEIEARKINCAITIDTDSAKAIIGSSFSGNVGKLKSTIQSVCAHFFIEDNNPNQLDITYDKLISDIKVGIFNLARGNDYLVGLQHALAGTITIIPDNSHSGLDLYTDIDVNKHNTPFQVYDVIDKKIQFMLEQKFSDTDINNYITSEINQYIDLRLPKKLEHVDHGLPNATLVFCQSLKNELELQLNKEFSHGFLLSLGYHLNKIIQKRTRSRTNTWIRHYRVDNLEEYESALTIKKRLYKEFDIDINDDEVVYLTILLASLVVRERDKHIHVIVATHGDMIASNMVDIAKILIAEDNISAVNMPLDIRPNQAIAQIKQTITAYSNAKGFLLLVDMGSLIQAGYLLSQECNVPVRTLDMVSTPLVIEALRRSALLDADLDDIYLSLQHFKGYGVSEHNAVVTGNKPLAVLAICSSGEGIARKLKNLLSSVLEEMNRKDIHIINLSVEEVLNTKHKITTEYQVLLSIGVINPGLDVPYISLPDFFSPKGELTFQTIIGGAFPVMVENKNPVTLTKLAEQYLQEFLTYLNPKKIVPIVMLFLQQLKEQRHFDEFGSNLLNMIVHTCVAIERSVRNETITYNKLNREAYLMSELFKIYQKANEILEDKLDVKLNDDELLFIIDMLEKE</sequence>
<feature type="domain" description="PTS EIIA type-4" evidence="5">
    <location>
        <begin position="551"/>
        <end position="688"/>
    </location>
</feature>
<evidence type="ECO:0000259" key="6">
    <source>
        <dbReference type="PROSITE" id="PS51372"/>
    </source>
</evidence>
<dbReference type="InterPro" id="IPR027417">
    <property type="entry name" value="P-loop_NTPase"/>
</dbReference>
<dbReference type="AlphaFoldDB" id="A0A2T8TGA2"/>
<evidence type="ECO:0000259" key="4">
    <source>
        <dbReference type="PROSITE" id="PS50045"/>
    </source>
</evidence>
<dbReference type="SUPFAM" id="SSF52540">
    <property type="entry name" value="P-loop containing nucleoside triphosphate hydrolases"/>
    <property type="match status" value="1"/>
</dbReference>
<dbReference type="EMBL" id="QDLQ01000001">
    <property type="protein sequence ID" value="PVJ00706.1"/>
    <property type="molecule type" value="Genomic_DNA"/>
</dbReference>
<dbReference type="Gene3D" id="1.10.1790.10">
    <property type="entry name" value="PRD domain"/>
    <property type="match status" value="2"/>
</dbReference>
<evidence type="ECO:0000313" key="8">
    <source>
        <dbReference type="Proteomes" id="UP000245912"/>
    </source>
</evidence>
<evidence type="ECO:0000313" key="7">
    <source>
        <dbReference type="EMBL" id="PVJ00706.1"/>
    </source>
</evidence>
<dbReference type="SUPFAM" id="SSF53062">
    <property type="entry name" value="PTS system fructose IIA component-like"/>
    <property type="match status" value="1"/>
</dbReference>
<dbReference type="GO" id="GO:0009401">
    <property type="term" value="P:phosphoenolpyruvate-dependent sugar phosphotransferase system"/>
    <property type="evidence" value="ECO:0007669"/>
    <property type="project" value="InterPro"/>
</dbReference>
<dbReference type="InterPro" id="IPR004701">
    <property type="entry name" value="PTS_EIIA_man-typ"/>
</dbReference>
<dbReference type="PROSITE" id="PS50045">
    <property type="entry name" value="SIGMA54_INTERACT_4"/>
    <property type="match status" value="1"/>
</dbReference>
<feature type="domain" description="PRD" evidence="6">
    <location>
        <begin position="808"/>
        <end position="906"/>
    </location>
</feature>
<dbReference type="Gene3D" id="3.40.50.510">
    <property type="entry name" value="Phosphotransferase system, mannose-type IIA component"/>
    <property type="match status" value="1"/>
</dbReference>
<dbReference type="GO" id="GO:0016740">
    <property type="term" value="F:transferase activity"/>
    <property type="evidence" value="ECO:0007669"/>
    <property type="project" value="UniProtKB-KW"/>
</dbReference>
<comment type="caution">
    <text evidence="7">The sequence shown here is derived from an EMBL/GenBank/DDBJ whole genome shotgun (WGS) entry which is preliminary data.</text>
</comment>
<dbReference type="SUPFAM" id="SSF63520">
    <property type="entry name" value="PTS-regulatory domain, PRD"/>
    <property type="match status" value="2"/>
</dbReference>
<dbReference type="Gene3D" id="3.40.50.300">
    <property type="entry name" value="P-loop containing nucleotide triphosphate hydrolases"/>
    <property type="match status" value="1"/>
</dbReference>
<evidence type="ECO:0000259" key="5">
    <source>
        <dbReference type="PROSITE" id="PS51096"/>
    </source>
</evidence>
<dbReference type="Proteomes" id="UP000245912">
    <property type="component" value="Unassembled WGS sequence"/>
</dbReference>
<protein>
    <submittedName>
        <fullName evidence="7">PRD domain-containing protein</fullName>
    </submittedName>
</protein>
<organism evidence="7 8">
    <name type="scientific">Salmonella enterica</name>
    <name type="common">Salmonella choleraesuis</name>
    <dbReference type="NCBI Taxonomy" id="28901"/>
    <lineage>
        <taxon>Bacteria</taxon>
        <taxon>Pseudomonadati</taxon>
        <taxon>Pseudomonadota</taxon>
        <taxon>Gammaproteobacteria</taxon>
        <taxon>Enterobacterales</taxon>
        <taxon>Enterobacteriaceae</taxon>
        <taxon>Salmonella</taxon>
    </lineage>
</organism>
<proteinExistence type="predicted"/>
<dbReference type="InterPro" id="IPR025943">
    <property type="entry name" value="Sigma_54_int_dom_ATP-bd_2"/>
</dbReference>
<evidence type="ECO:0000256" key="1">
    <source>
        <dbReference type="ARBA" id="ARBA00022679"/>
    </source>
</evidence>
<dbReference type="Pfam" id="PF00874">
    <property type="entry name" value="PRD"/>
    <property type="match status" value="2"/>
</dbReference>
<dbReference type="PROSITE" id="PS00676">
    <property type="entry name" value="SIGMA54_INTERACT_2"/>
    <property type="match status" value="1"/>
</dbReference>
<dbReference type="PROSITE" id="PS51096">
    <property type="entry name" value="PTS_EIIA_TYPE_4"/>
    <property type="match status" value="1"/>
</dbReference>
<dbReference type="SMART" id="SM00382">
    <property type="entry name" value="AAA"/>
    <property type="match status" value="1"/>
</dbReference>
<dbReference type="PROSITE" id="PS51372">
    <property type="entry name" value="PRD_2"/>
    <property type="match status" value="2"/>
</dbReference>
<keyword evidence="1" id="KW-0808">Transferase</keyword>
<dbReference type="InterPro" id="IPR036662">
    <property type="entry name" value="PTS_EIIA_man-typ_sf"/>
</dbReference>
<gene>
    <name evidence="7" type="ORF">C4860_00360</name>
</gene>
<dbReference type="RefSeq" id="WP_001639597.1">
    <property type="nucleotide sequence ID" value="NZ_JYRE01000021.1"/>
</dbReference>
<dbReference type="InterPro" id="IPR003593">
    <property type="entry name" value="AAA+_ATPase"/>
</dbReference>
<dbReference type="InterPro" id="IPR002078">
    <property type="entry name" value="Sigma_54_int"/>
</dbReference>
<reference evidence="7 8" key="1">
    <citation type="submission" date="2018-04" db="EMBL/GenBank/DDBJ databases">
        <title>Serotype diversity and antimicrobial resistance among Salmonella enterica isolated from patients at an equine referral hospital.</title>
        <authorList>
            <person name="Leon I.M."/>
            <person name="Lawhon S.D."/>
            <person name="Norman K.N."/>
            <person name="Threadgill D.S."/>
            <person name="Ohta N."/>
            <person name="Vinasco J."/>
            <person name="Scott H.M."/>
        </authorList>
    </citation>
    <scope>NUCLEOTIDE SEQUENCE [LARGE SCALE GENOMIC DNA]</scope>
    <source>
        <strain evidence="7 8">235</strain>
    </source>
</reference>
<dbReference type="GO" id="GO:0016020">
    <property type="term" value="C:membrane"/>
    <property type="evidence" value="ECO:0007669"/>
    <property type="project" value="InterPro"/>
</dbReference>
<keyword evidence="3" id="KW-0067">ATP-binding</keyword>
<dbReference type="CDD" id="cd00009">
    <property type="entry name" value="AAA"/>
    <property type="match status" value="1"/>
</dbReference>
<evidence type="ECO:0000256" key="2">
    <source>
        <dbReference type="ARBA" id="ARBA00022741"/>
    </source>
</evidence>
<dbReference type="PANTHER" id="PTHR32071">
    <property type="entry name" value="TRANSCRIPTIONAL REGULATORY PROTEIN"/>
    <property type="match status" value="1"/>
</dbReference>
<dbReference type="InterPro" id="IPR011608">
    <property type="entry name" value="PRD"/>
</dbReference>
<accession>A0A2T8TGA2</accession>
<dbReference type="Pfam" id="PF00158">
    <property type="entry name" value="Sigma54_activat"/>
    <property type="match status" value="1"/>
</dbReference>
<dbReference type="GO" id="GO:0005524">
    <property type="term" value="F:ATP binding"/>
    <property type="evidence" value="ECO:0007669"/>
    <property type="project" value="UniProtKB-KW"/>
</dbReference>